<keyword evidence="1" id="KW-1133">Transmembrane helix</keyword>
<keyword evidence="1" id="KW-0812">Transmembrane</keyword>
<feature type="transmembrane region" description="Helical" evidence="1">
    <location>
        <begin position="61"/>
        <end position="83"/>
    </location>
</feature>
<sequence length="307" mass="32895">MDMPSRRRRALLATVLTLAFMLLVAMGVSDQGWIFAALALLIASLALGGLHLIFPHGLMFALGAANGLAIYVSLFVVIGRASFPAAAEWSRAVAFLLPVLAFVLACWVRRDVLVGAASGEGRSDLRHLPRAAGWLLPTCMIGIVSLSTPINRATPEWQSVALLVAMAGIAVIGAFSVGHIVRLLVDVSAILRRVGMRLQFLAVPVATYVSIFALLSVGFACFYRIADEFSRGEIFILMGQPGRLSFSDALHFSIVTLSTVGYGDIQPSDDGIRLLAAIQMILGQLLLLFGFAEIMRSHGGGTRDEDK</sequence>
<feature type="transmembrane region" description="Helical" evidence="1">
    <location>
        <begin position="160"/>
        <end position="185"/>
    </location>
</feature>
<name>A0ABZ0PFR5_9PROT</name>
<keyword evidence="3" id="KW-0406">Ion transport</keyword>
<evidence type="ECO:0000259" key="2">
    <source>
        <dbReference type="Pfam" id="PF07885"/>
    </source>
</evidence>
<reference evidence="3 4" key="1">
    <citation type="submission" date="2023-11" db="EMBL/GenBank/DDBJ databases">
        <title>Arctic aerobic anoxygenic photoheterotroph Sediminicoccus rosea KRV36 adapts its photosynthesis to long days of polar summer.</title>
        <authorList>
            <person name="Tomasch J."/>
            <person name="Kopejtka K."/>
            <person name="Bily T."/>
            <person name="Gardiner A.T."/>
            <person name="Gardian Z."/>
            <person name="Shivaramu S."/>
            <person name="Koblizek M."/>
            <person name="Engelhardt F."/>
            <person name="Kaftan D."/>
        </authorList>
    </citation>
    <scope>NUCLEOTIDE SEQUENCE [LARGE SCALE GENOMIC DNA]</scope>
    <source>
        <strain evidence="3 4">R-30</strain>
    </source>
</reference>
<dbReference type="SUPFAM" id="SSF81324">
    <property type="entry name" value="Voltage-gated potassium channels"/>
    <property type="match status" value="1"/>
</dbReference>
<evidence type="ECO:0000256" key="1">
    <source>
        <dbReference type="SAM" id="Phobius"/>
    </source>
</evidence>
<dbReference type="Proteomes" id="UP001305521">
    <property type="component" value="Chromosome"/>
</dbReference>
<proteinExistence type="predicted"/>
<feature type="transmembrane region" description="Helical" evidence="1">
    <location>
        <begin position="205"/>
        <end position="226"/>
    </location>
</feature>
<protein>
    <submittedName>
        <fullName evidence="3">Potassium channel family protein</fullName>
    </submittedName>
</protein>
<keyword evidence="3" id="KW-0813">Transport</keyword>
<evidence type="ECO:0000313" key="4">
    <source>
        <dbReference type="Proteomes" id="UP001305521"/>
    </source>
</evidence>
<feature type="transmembrane region" description="Helical" evidence="1">
    <location>
        <begin position="37"/>
        <end position="54"/>
    </location>
</feature>
<feature type="transmembrane region" description="Helical" evidence="1">
    <location>
        <begin position="89"/>
        <end position="108"/>
    </location>
</feature>
<feature type="transmembrane region" description="Helical" evidence="1">
    <location>
        <begin position="272"/>
        <end position="292"/>
    </location>
</feature>
<keyword evidence="3" id="KW-0407">Ion channel</keyword>
<dbReference type="InterPro" id="IPR013099">
    <property type="entry name" value="K_chnl_dom"/>
</dbReference>
<evidence type="ECO:0000313" key="3">
    <source>
        <dbReference type="EMBL" id="WPB84025.1"/>
    </source>
</evidence>
<dbReference type="EMBL" id="CP137852">
    <property type="protein sequence ID" value="WPB84025.1"/>
    <property type="molecule type" value="Genomic_DNA"/>
</dbReference>
<organism evidence="3 4">
    <name type="scientific">Sediminicoccus rosea</name>
    <dbReference type="NCBI Taxonomy" id="1225128"/>
    <lineage>
        <taxon>Bacteria</taxon>
        <taxon>Pseudomonadati</taxon>
        <taxon>Pseudomonadota</taxon>
        <taxon>Alphaproteobacteria</taxon>
        <taxon>Acetobacterales</taxon>
        <taxon>Roseomonadaceae</taxon>
        <taxon>Sediminicoccus</taxon>
    </lineage>
</organism>
<dbReference type="Gene3D" id="1.10.287.70">
    <property type="match status" value="1"/>
</dbReference>
<dbReference type="GO" id="GO:0034220">
    <property type="term" value="P:monoatomic ion transmembrane transport"/>
    <property type="evidence" value="ECO:0007669"/>
    <property type="project" value="UniProtKB-KW"/>
</dbReference>
<feature type="domain" description="Potassium channel" evidence="2">
    <location>
        <begin position="235"/>
        <end position="295"/>
    </location>
</feature>
<feature type="transmembrane region" description="Helical" evidence="1">
    <location>
        <begin position="128"/>
        <end position="148"/>
    </location>
</feature>
<keyword evidence="4" id="KW-1185">Reference proteome</keyword>
<dbReference type="RefSeq" id="WP_318647982.1">
    <property type="nucleotide sequence ID" value="NZ_CP137852.1"/>
</dbReference>
<dbReference type="Pfam" id="PF07885">
    <property type="entry name" value="Ion_trans_2"/>
    <property type="match status" value="1"/>
</dbReference>
<keyword evidence="1" id="KW-0472">Membrane</keyword>
<gene>
    <name evidence="3" type="ORF">R9Z33_18215</name>
</gene>
<accession>A0ABZ0PFR5</accession>